<evidence type="ECO:0000256" key="2">
    <source>
        <dbReference type="ARBA" id="ARBA00011738"/>
    </source>
</evidence>
<comment type="caution">
    <text evidence="9">The sequence shown here is derived from an EMBL/GenBank/DDBJ whole genome shotgun (WGS) entry which is preliminary data.</text>
</comment>
<dbReference type="EMBL" id="JAZDWU010000012">
    <property type="protein sequence ID" value="KAK9983200.1"/>
    <property type="molecule type" value="Genomic_DNA"/>
</dbReference>
<name>A0AAW2BEB3_9ROSI</name>
<dbReference type="InterPro" id="IPR011598">
    <property type="entry name" value="bHLH_dom"/>
</dbReference>
<proteinExistence type="predicted"/>
<dbReference type="Proteomes" id="UP001459277">
    <property type="component" value="Unassembled WGS sequence"/>
</dbReference>
<accession>A0AAW2BEB3</accession>
<evidence type="ECO:0000256" key="5">
    <source>
        <dbReference type="ARBA" id="ARBA00023163"/>
    </source>
</evidence>
<dbReference type="GO" id="GO:0046983">
    <property type="term" value="F:protein dimerization activity"/>
    <property type="evidence" value="ECO:0007669"/>
    <property type="project" value="InterPro"/>
</dbReference>
<reference evidence="9 10" key="1">
    <citation type="submission" date="2024-01" db="EMBL/GenBank/DDBJ databases">
        <title>A telomere-to-telomere, gap-free genome of sweet tea (Lithocarpus litseifolius).</title>
        <authorList>
            <person name="Zhou J."/>
        </authorList>
    </citation>
    <scope>NUCLEOTIDE SEQUENCE [LARGE SCALE GENOMIC DNA]</scope>
    <source>
        <strain evidence="9">Zhou-2022a</strain>
        <tissue evidence="9">Leaf</tissue>
    </source>
</reference>
<feature type="coiled-coil region" evidence="7">
    <location>
        <begin position="109"/>
        <end position="139"/>
    </location>
</feature>
<evidence type="ECO:0000256" key="3">
    <source>
        <dbReference type="ARBA" id="ARBA00023015"/>
    </source>
</evidence>
<protein>
    <recommendedName>
        <fullName evidence="8">BHLH domain-containing protein</fullName>
    </recommendedName>
</protein>
<dbReference type="CDD" id="cd18914">
    <property type="entry name" value="bHLH_AtORG2_like"/>
    <property type="match status" value="1"/>
</dbReference>
<dbReference type="GO" id="GO:0090575">
    <property type="term" value="C:RNA polymerase II transcription regulator complex"/>
    <property type="evidence" value="ECO:0007669"/>
    <property type="project" value="TreeGrafter"/>
</dbReference>
<evidence type="ECO:0000256" key="1">
    <source>
        <dbReference type="ARBA" id="ARBA00004123"/>
    </source>
</evidence>
<keyword evidence="7" id="KW-0175">Coiled coil</keyword>
<keyword evidence="3" id="KW-0805">Transcription regulation</keyword>
<evidence type="ECO:0000313" key="10">
    <source>
        <dbReference type="Proteomes" id="UP001459277"/>
    </source>
</evidence>
<dbReference type="AlphaFoldDB" id="A0AAW2BEB3"/>
<dbReference type="PANTHER" id="PTHR13935:SF155">
    <property type="entry name" value="TRANSCRIPTION FACTOR BHLH120-LIKE"/>
    <property type="match status" value="1"/>
</dbReference>
<keyword evidence="10" id="KW-1185">Reference proteome</keyword>
<evidence type="ECO:0000256" key="6">
    <source>
        <dbReference type="ARBA" id="ARBA00023242"/>
    </source>
</evidence>
<dbReference type="InterPro" id="IPR015660">
    <property type="entry name" value="MASH1/Ascl1a-like"/>
</dbReference>
<evidence type="ECO:0000256" key="7">
    <source>
        <dbReference type="SAM" id="Coils"/>
    </source>
</evidence>
<dbReference type="GO" id="GO:0000977">
    <property type="term" value="F:RNA polymerase II transcription regulatory region sequence-specific DNA binding"/>
    <property type="evidence" value="ECO:0007669"/>
    <property type="project" value="TreeGrafter"/>
</dbReference>
<organism evidence="9 10">
    <name type="scientific">Lithocarpus litseifolius</name>
    <dbReference type="NCBI Taxonomy" id="425828"/>
    <lineage>
        <taxon>Eukaryota</taxon>
        <taxon>Viridiplantae</taxon>
        <taxon>Streptophyta</taxon>
        <taxon>Embryophyta</taxon>
        <taxon>Tracheophyta</taxon>
        <taxon>Spermatophyta</taxon>
        <taxon>Magnoliopsida</taxon>
        <taxon>eudicotyledons</taxon>
        <taxon>Gunneridae</taxon>
        <taxon>Pentapetalae</taxon>
        <taxon>rosids</taxon>
        <taxon>fabids</taxon>
        <taxon>Fagales</taxon>
        <taxon>Fagaceae</taxon>
        <taxon>Lithocarpus</taxon>
    </lineage>
</organism>
<comment type="subcellular location">
    <subcellularLocation>
        <location evidence="1">Nucleus</location>
    </subcellularLocation>
</comment>
<evidence type="ECO:0000259" key="8">
    <source>
        <dbReference type="PROSITE" id="PS50888"/>
    </source>
</evidence>
<keyword evidence="5" id="KW-0804">Transcription</keyword>
<comment type="subunit">
    <text evidence="2">Homodimer.</text>
</comment>
<gene>
    <name evidence="9" type="ORF">SO802_032725</name>
</gene>
<dbReference type="PANTHER" id="PTHR13935">
    <property type="entry name" value="ACHAETE-SCUTE TRANSCRIPTION FACTOR-RELATED"/>
    <property type="match status" value="1"/>
</dbReference>
<dbReference type="Pfam" id="PF00010">
    <property type="entry name" value="HLH"/>
    <property type="match status" value="1"/>
</dbReference>
<keyword evidence="6" id="KW-0539">Nucleus</keyword>
<evidence type="ECO:0000256" key="4">
    <source>
        <dbReference type="ARBA" id="ARBA00023125"/>
    </source>
</evidence>
<sequence length="328" mass="37193">MFSSDQNGEKVFQISTTTYQHHTVPQDLIFPDALMDDSTLNNDKGKGRRQKSLATLDSCEITHEDNDRKVMHRDMERNRRKEMNKLHGSLRSLLPLEYIKGKRSISDHMNEAVNYINHLQENIKQLRAKRDELKKLSDLIALEPESGTSALCLPTFVMVHPCLDGVEITVNSSFMEQGLPLSRVLQILLEEGLAVVSCVSTKMLKGCGGFPLALEMIDGSFHGQSAEVQLSRLRKWSIDNIISNIDLHICLQRSLEFSGLEIKFKKFFMDLGSFPEDRRTYAAALIDIWAELYNLGEDGVDAIATLQELNIRHLASLVMTTYGDFLFQ</sequence>
<evidence type="ECO:0000313" key="9">
    <source>
        <dbReference type="EMBL" id="KAK9983200.1"/>
    </source>
</evidence>
<dbReference type="SUPFAM" id="SSF47459">
    <property type="entry name" value="HLH, helix-loop-helix DNA-binding domain"/>
    <property type="match status" value="1"/>
</dbReference>
<dbReference type="InterPro" id="IPR036638">
    <property type="entry name" value="HLH_DNA-bd_sf"/>
</dbReference>
<dbReference type="FunFam" id="4.10.280.10:FF:000085">
    <property type="entry name" value="Transcription factor bHLH126"/>
    <property type="match status" value="1"/>
</dbReference>
<keyword evidence="4" id="KW-0238">DNA-binding</keyword>
<feature type="domain" description="BHLH" evidence="8">
    <location>
        <begin position="67"/>
        <end position="119"/>
    </location>
</feature>
<dbReference type="PROSITE" id="PS50888">
    <property type="entry name" value="BHLH"/>
    <property type="match status" value="1"/>
</dbReference>
<dbReference type="GO" id="GO:0000981">
    <property type="term" value="F:DNA-binding transcription factor activity, RNA polymerase II-specific"/>
    <property type="evidence" value="ECO:0007669"/>
    <property type="project" value="TreeGrafter"/>
</dbReference>
<dbReference type="Gene3D" id="4.10.280.10">
    <property type="entry name" value="Helix-loop-helix DNA-binding domain"/>
    <property type="match status" value="1"/>
</dbReference>
<dbReference type="SMART" id="SM00353">
    <property type="entry name" value="HLH"/>
    <property type="match status" value="1"/>
</dbReference>